<dbReference type="FunFam" id="1.20.1640.10:FF:000001">
    <property type="entry name" value="Efflux pump membrane transporter"/>
    <property type="match status" value="1"/>
</dbReference>
<dbReference type="PANTHER" id="PTHR32063:SF13">
    <property type="entry name" value="MULTIDRUG EFFLUX PUMP SUBUNIT ACRB-RELATED"/>
    <property type="match status" value="1"/>
</dbReference>
<keyword evidence="8 9" id="KW-0472">Membrane</keyword>
<evidence type="ECO:0000256" key="2">
    <source>
        <dbReference type="ARBA" id="ARBA00010942"/>
    </source>
</evidence>
<dbReference type="Gene3D" id="1.20.1640.10">
    <property type="entry name" value="Multidrug efflux transporter AcrB transmembrane domain"/>
    <property type="match status" value="2"/>
</dbReference>
<sequence>MISRFFIQRPIFANVIAVIFIIIGFVCLYRLPVSQYPQIVPPTIQVSTRYPGASAEVIAATVGAPIEQAVNGVENSIYMASTSSNDGSYNLIITFNVGTDLNTSLALVQNQVTTATAQLPAAVQEQGLTIKKVSTNILLVVSLYSPDNRFDEAFLSNYAVINMQYPLGRLPGVGQIRVVGAGPYSMRVWLDPHRLQSYNLTTQDVLAAIRSQNLQVVAGQLGGPPVPPDQVNQFTINALGRLSEVSQFENIIVKSQRSQTAQIVRLKDIARVDLSQQFFSNYANVGGLRSAQIVIFALPEANAIEVANQIYKAVAEMSKDFPEGLSYTIRYDTTRFVRDTVAKVYETLTEAALLVLLVIMVFLQNWRATLVPATTIPVTIIGSFAAMAALGFGVNLMTLFALILAIGIVVDDAIVIVENSAYHVEQGLPPKEATEKAMAEVTGPVIGITLVLVSVFLPAAFFPGITGQLFRQFALVIAATAIISAINALTLKPAQCALWLRSPTGERPNWFYRHFNRIYQAMEEAYVAVVRRMVQHPGPMLMVFLVIIVTAAWIYARRPVGFLPEEDQGYAILIARLPDAASQPRSRTVSDQIDAILKKTPGISSWVTIGGFSLLDGANISNISTTFIVYQPWSRRGSALSQEKIVSGLNRKLAALQDTIAVVLVPPSIRGLGQAGGFQLMLEDRRGLGLAELDKAVKEIIRAGNSQSGLRGLTTTFSAGSPQIYLAIDRIKAESLQVPISNVFDTLQAYLGSSFVNLFNKFNQVFQVYIQADAPYRIRREDIRKLYVRNQSSQMVPLGTIMEVQQTLGAEMVTRYNLYPAAAIFGSAAPGFSSGQALSLMEQVAANTLPQGIVPEWTATSYQEKEVGYQAYAVYALAVTLVCLVLAAQYESWTSPVAVILAVPMALVGIVLALMARGYDNNLYTQVGLVLMIALASKNAILIVEFARDMRRQGLSLTEAAVEATRRRFRPIVMTSFAFIMGVLPLLVATGAGAASQRAIGTVVFGGMLSSTLLAIPFVPVFFVIMQGLSEKYSRR</sequence>
<feature type="transmembrane region" description="Helical" evidence="9">
    <location>
        <begin position="12"/>
        <end position="31"/>
    </location>
</feature>
<evidence type="ECO:0000256" key="9">
    <source>
        <dbReference type="SAM" id="Phobius"/>
    </source>
</evidence>
<dbReference type="InterPro" id="IPR004764">
    <property type="entry name" value="MdtF-like"/>
</dbReference>
<keyword evidence="4" id="KW-1003">Cell membrane</keyword>
<feature type="transmembrane region" description="Helical" evidence="9">
    <location>
        <begin position="1000"/>
        <end position="1026"/>
    </location>
</feature>
<feature type="transmembrane region" description="Helical" evidence="9">
    <location>
        <begin position="438"/>
        <end position="461"/>
    </location>
</feature>
<dbReference type="PRINTS" id="PR00702">
    <property type="entry name" value="ACRIFLAVINRP"/>
</dbReference>
<proteinExistence type="inferred from homology"/>
<dbReference type="EMBL" id="DTMF01000212">
    <property type="protein sequence ID" value="HGF34467.1"/>
    <property type="molecule type" value="Genomic_DNA"/>
</dbReference>
<name>A0A7C3Z1P4_9BACT</name>
<dbReference type="Gene3D" id="3.30.2090.10">
    <property type="entry name" value="Multidrug efflux transporter AcrB TolC docking domain, DN and DC subdomains"/>
    <property type="match status" value="2"/>
</dbReference>
<feature type="transmembrane region" description="Helical" evidence="9">
    <location>
        <begin position="344"/>
        <end position="363"/>
    </location>
</feature>
<dbReference type="NCBIfam" id="TIGR00915">
    <property type="entry name" value="2A0602"/>
    <property type="match status" value="1"/>
</dbReference>
<keyword evidence="6 9" id="KW-0812">Transmembrane</keyword>
<dbReference type="PANTHER" id="PTHR32063">
    <property type="match status" value="1"/>
</dbReference>
<evidence type="ECO:0000256" key="8">
    <source>
        <dbReference type="ARBA" id="ARBA00023136"/>
    </source>
</evidence>
<evidence type="ECO:0000256" key="7">
    <source>
        <dbReference type="ARBA" id="ARBA00022989"/>
    </source>
</evidence>
<feature type="transmembrane region" description="Helical" evidence="9">
    <location>
        <begin position="473"/>
        <end position="491"/>
    </location>
</feature>
<evidence type="ECO:0000256" key="5">
    <source>
        <dbReference type="ARBA" id="ARBA00022519"/>
    </source>
</evidence>
<keyword evidence="7 9" id="KW-1133">Transmembrane helix</keyword>
<comment type="caution">
    <text evidence="10">The sequence shown here is derived from an EMBL/GenBank/DDBJ whole genome shotgun (WGS) entry which is preliminary data.</text>
</comment>
<evidence type="ECO:0000256" key="4">
    <source>
        <dbReference type="ARBA" id="ARBA00022475"/>
    </source>
</evidence>
<evidence type="ECO:0000256" key="3">
    <source>
        <dbReference type="ARBA" id="ARBA00022448"/>
    </source>
</evidence>
<dbReference type="InterPro" id="IPR027463">
    <property type="entry name" value="AcrB_DN_DC_subdom"/>
</dbReference>
<dbReference type="SUPFAM" id="SSF82693">
    <property type="entry name" value="Multidrug efflux transporter AcrB pore domain, PN1, PN2, PC1 and PC2 subdomains"/>
    <property type="match status" value="4"/>
</dbReference>
<dbReference type="GO" id="GO:0005886">
    <property type="term" value="C:plasma membrane"/>
    <property type="evidence" value="ECO:0007669"/>
    <property type="project" value="UniProtKB-SubCell"/>
</dbReference>
<dbReference type="AlphaFoldDB" id="A0A7C3Z1P4"/>
<comment type="subcellular location">
    <subcellularLocation>
        <location evidence="1">Cell inner membrane</location>
        <topology evidence="1">Multi-pass membrane protein</topology>
    </subcellularLocation>
</comment>
<dbReference type="SUPFAM" id="SSF82714">
    <property type="entry name" value="Multidrug efflux transporter AcrB TolC docking domain, DN and DC subdomains"/>
    <property type="match status" value="2"/>
</dbReference>
<dbReference type="FunFam" id="3.30.70.1430:FF:000001">
    <property type="entry name" value="Efflux pump membrane transporter"/>
    <property type="match status" value="1"/>
</dbReference>
<feature type="transmembrane region" description="Helical" evidence="9">
    <location>
        <begin position="972"/>
        <end position="994"/>
    </location>
</feature>
<evidence type="ECO:0000256" key="1">
    <source>
        <dbReference type="ARBA" id="ARBA00004429"/>
    </source>
</evidence>
<dbReference type="SUPFAM" id="SSF82866">
    <property type="entry name" value="Multidrug efflux transporter AcrB transmembrane domain"/>
    <property type="match status" value="2"/>
</dbReference>
<protein>
    <submittedName>
        <fullName evidence="10">Multidrug efflux RND transporter permease subunit</fullName>
    </submittedName>
</protein>
<feature type="transmembrane region" description="Helical" evidence="9">
    <location>
        <begin position="897"/>
        <end position="917"/>
    </location>
</feature>
<dbReference type="NCBIfam" id="NF000282">
    <property type="entry name" value="RND_permease_1"/>
    <property type="match status" value="1"/>
</dbReference>
<gene>
    <name evidence="10" type="ORF">ENW96_08800</name>
</gene>
<dbReference type="GO" id="GO:0015562">
    <property type="term" value="F:efflux transmembrane transporter activity"/>
    <property type="evidence" value="ECO:0007669"/>
    <property type="project" value="InterPro"/>
</dbReference>
<dbReference type="GO" id="GO:0042910">
    <property type="term" value="F:xenobiotic transmembrane transporter activity"/>
    <property type="evidence" value="ECO:0007669"/>
    <property type="project" value="TreeGrafter"/>
</dbReference>
<keyword evidence="5" id="KW-0997">Cell inner membrane</keyword>
<dbReference type="Gene3D" id="3.30.70.1430">
    <property type="entry name" value="Multidrug efflux transporter AcrB pore domain"/>
    <property type="match status" value="2"/>
</dbReference>
<feature type="transmembrane region" description="Helical" evidence="9">
    <location>
        <begin position="540"/>
        <end position="556"/>
    </location>
</feature>
<accession>A0A7C3Z1P4</accession>
<dbReference type="Gene3D" id="3.30.70.1440">
    <property type="entry name" value="Multidrug efflux transporter AcrB pore domain"/>
    <property type="match status" value="1"/>
</dbReference>
<feature type="transmembrane region" description="Helical" evidence="9">
    <location>
        <begin position="370"/>
        <end position="390"/>
    </location>
</feature>
<reference evidence="10" key="1">
    <citation type="journal article" date="2020" name="mSystems">
        <title>Genome- and Community-Level Interaction Insights into Carbon Utilization and Element Cycling Functions of Hydrothermarchaeota in Hydrothermal Sediment.</title>
        <authorList>
            <person name="Zhou Z."/>
            <person name="Liu Y."/>
            <person name="Xu W."/>
            <person name="Pan J."/>
            <person name="Luo Z.H."/>
            <person name="Li M."/>
        </authorList>
    </citation>
    <scope>NUCLEOTIDE SEQUENCE [LARGE SCALE GENOMIC DNA]</scope>
    <source>
        <strain evidence="10">SpSt-897</strain>
    </source>
</reference>
<dbReference type="InterPro" id="IPR001036">
    <property type="entry name" value="Acrflvin-R"/>
</dbReference>
<dbReference type="Pfam" id="PF00873">
    <property type="entry name" value="ACR_tran"/>
    <property type="match status" value="1"/>
</dbReference>
<feature type="transmembrane region" description="Helical" evidence="9">
    <location>
        <begin position="923"/>
        <end position="944"/>
    </location>
</feature>
<comment type="similarity">
    <text evidence="2">Belongs to the resistance-nodulation-cell division (RND) (TC 2.A.6) family.</text>
</comment>
<dbReference type="Gene3D" id="3.30.70.1320">
    <property type="entry name" value="Multidrug efflux transporter AcrB pore domain like"/>
    <property type="match status" value="1"/>
</dbReference>
<feature type="transmembrane region" description="Helical" evidence="9">
    <location>
        <begin position="872"/>
        <end position="890"/>
    </location>
</feature>
<dbReference type="GO" id="GO:0009636">
    <property type="term" value="P:response to toxic substance"/>
    <property type="evidence" value="ECO:0007669"/>
    <property type="project" value="UniProtKB-ARBA"/>
</dbReference>
<evidence type="ECO:0000313" key="10">
    <source>
        <dbReference type="EMBL" id="HGF34467.1"/>
    </source>
</evidence>
<organism evidence="10">
    <name type="scientific">Desulfobacca acetoxidans</name>
    <dbReference type="NCBI Taxonomy" id="60893"/>
    <lineage>
        <taxon>Bacteria</taxon>
        <taxon>Pseudomonadati</taxon>
        <taxon>Thermodesulfobacteriota</taxon>
        <taxon>Desulfobaccia</taxon>
        <taxon>Desulfobaccales</taxon>
        <taxon>Desulfobaccaceae</taxon>
        <taxon>Desulfobacca</taxon>
    </lineage>
</organism>
<keyword evidence="3" id="KW-0813">Transport</keyword>
<evidence type="ECO:0000256" key="6">
    <source>
        <dbReference type="ARBA" id="ARBA00022692"/>
    </source>
</evidence>